<feature type="transmembrane region" description="Helical" evidence="1">
    <location>
        <begin position="186"/>
        <end position="204"/>
    </location>
</feature>
<feature type="transmembrane region" description="Helical" evidence="1">
    <location>
        <begin position="70"/>
        <end position="92"/>
    </location>
</feature>
<evidence type="ECO:0000313" key="2">
    <source>
        <dbReference type="EMBL" id="QNP57345.1"/>
    </source>
</evidence>
<accession>A0A7H0H9X9</accession>
<sequence>MNPTLYARGLAEHWRGPAVTAVSIGAMLFLGLYVYQEIDLSIYDVLPDAVRALMGIPEGADASVLAYNEMLAAIGALAFGGVAISIGASAVARDEGAGRSALLLATPTSRTALAASRAAAFVTVVVLGGAALWGIAAVAPVLLDVDAGKARVLALMVHLTANGLFHGALAFAVATATGRRGLGSGVASTVMVGGWLASGLLPMWREDSADWVPWTWFNGTNPLVNGIDGGNLALLLGGALLFLVLGVVVFPRRELRSAASAGAHLVERLRARLDSVMGRTRRTRGTSPLAIRLADHQGLVAYIALLLALVMGLAMPPLYTSLDSVMGDFALSFPDSMSALFGGGDLTTAAGFLHLETFGMVAPICVILIATAAASAGIAGEERAGRMSVLLAQPLGRSRVFWTTAVTVALYVLVVAAALFGGMWAGLSLVDLDVSIPNLAWASFLLWLLGCFFGALALAISAATGRPGATIWGTTAVATVTYFGYTLLLAGGREELGLWSPFAAYLHGPVLAEGIEWWQPVWLGVGILVLLPLGLLAWLRRDVRAVRG</sequence>
<dbReference type="Proteomes" id="UP000516117">
    <property type="component" value="Chromosome"/>
</dbReference>
<reference evidence="2 3" key="1">
    <citation type="submission" date="2020-08" db="EMBL/GenBank/DDBJ databases">
        <title>Genome sequence of Tessaracoccus defluvii JCM 17540T.</title>
        <authorList>
            <person name="Hyun D.-W."/>
            <person name="Bae J.-W."/>
        </authorList>
    </citation>
    <scope>NUCLEOTIDE SEQUENCE [LARGE SCALE GENOMIC DNA]</scope>
    <source>
        <strain evidence="2 3">JCM 17540</strain>
    </source>
</reference>
<evidence type="ECO:0000256" key="1">
    <source>
        <dbReference type="SAM" id="Phobius"/>
    </source>
</evidence>
<keyword evidence="3" id="KW-1185">Reference proteome</keyword>
<feature type="transmembrane region" description="Helical" evidence="1">
    <location>
        <begin position="521"/>
        <end position="539"/>
    </location>
</feature>
<evidence type="ECO:0008006" key="4">
    <source>
        <dbReference type="Google" id="ProtNLM"/>
    </source>
</evidence>
<feature type="transmembrane region" description="Helical" evidence="1">
    <location>
        <begin position="400"/>
        <end position="427"/>
    </location>
</feature>
<dbReference type="PANTHER" id="PTHR43471">
    <property type="entry name" value="ABC TRANSPORTER PERMEASE"/>
    <property type="match status" value="1"/>
</dbReference>
<feature type="transmembrane region" description="Helical" evidence="1">
    <location>
        <begin position="360"/>
        <end position="379"/>
    </location>
</feature>
<evidence type="ECO:0000313" key="3">
    <source>
        <dbReference type="Proteomes" id="UP000516117"/>
    </source>
</evidence>
<proteinExistence type="predicted"/>
<dbReference type="AlphaFoldDB" id="A0A7H0H9X9"/>
<name>A0A7H0H9X9_9ACTN</name>
<feature type="transmembrane region" description="Helical" evidence="1">
    <location>
        <begin position="439"/>
        <end position="459"/>
    </location>
</feature>
<feature type="transmembrane region" description="Helical" evidence="1">
    <location>
        <begin position="471"/>
        <end position="491"/>
    </location>
</feature>
<dbReference type="RefSeq" id="WP_187722434.1">
    <property type="nucleotide sequence ID" value="NZ_BAABBL010000006.1"/>
</dbReference>
<feature type="transmembrane region" description="Helical" evidence="1">
    <location>
        <begin position="299"/>
        <end position="319"/>
    </location>
</feature>
<feature type="transmembrane region" description="Helical" evidence="1">
    <location>
        <begin position="18"/>
        <end position="35"/>
    </location>
</feature>
<keyword evidence="1" id="KW-0812">Transmembrane</keyword>
<feature type="transmembrane region" description="Helical" evidence="1">
    <location>
        <begin position="155"/>
        <end position="174"/>
    </location>
</feature>
<gene>
    <name evidence="2" type="ORF">H9L22_08995</name>
</gene>
<keyword evidence="1" id="KW-1133">Transmembrane helix</keyword>
<feature type="transmembrane region" description="Helical" evidence="1">
    <location>
        <begin position="232"/>
        <end position="250"/>
    </location>
</feature>
<keyword evidence="1" id="KW-0472">Membrane</keyword>
<dbReference type="EMBL" id="CP060789">
    <property type="protein sequence ID" value="QNP57345.1"/>
    <property type="molecule type" value="Genomic_DNA"/>
</dbReference>
<feature type="transmembrane region" description="Helical" evidence="1">
    <location>
        <begin position="118"/>
        <end position="143"/>
    </location>
</feature>
<protein>
    <recommendedName>
        <fullName evidence="4">ABC transporter permease</fullName>
    </recommendedName>
</protein>
<organism evidence="2 3">
    <name type="scientific">Tessaracoccus defluvii</name>
    <dbReference type="NCBI Taxonomy" id="1285901"/>
    <lineage>
        <taxon>Bacteria</taxon>
        <taxon>Bacillati</taxon>
        <taxon>Actinomycetota</taxon>
        <taxon>Actinomycetes</taxon>
        <taxon>Propionibacteriales</taxon>
        <taxon>Propionibacteriaceae</taxon>
        <taxon>Tessaracoccus</taxon>
    </lineage>
</organism>
<dbReference type="KEGG" id="tdf:H9L22_08995"/>